<gene>
    <name evidence="2" type="ORF">SAMN05880501_12212</name>
</gene>
<sequence length="154" mass="18132">MYQSIRRNRLNSNGYTLIEALFNLIVFILFVHLLISIYSWLNQMDDALTTNEHVAWELFVNDFEQYLLNVKQIELSSIIEDTIFISYVDSQEIVLVSRYEDIIRLQKSFEGYVPLLTGIKEFSFNLYGNYLTISVVFQSGLVKEREFFVQVFNG</sequence>
<keyword evidence="1" id="KW-0472">Membrane</keyword>
<name>A0A285TTL0_9BACL</name>
<feature type="transmembrane region" description="Helical" evidence="1">
    <location>
        <begin position="21"/>
        <end position="41"/>
    </location>
</feature>
<dbReference type="AlphaFoldDB" id="A0A285TTL0"/>
<reference evidence="3" key="1">
    <citation type="submission" date="2017-08" db="EMBL/GenBank/DDBJ databases">
        <authorList>
            <person name="Varghese N."/>
            <person name="Submissions S."/>
        </authorList>
    </citation>
    <scope>NUCLEOTIDE SEQUENCE [LARGE SCALE GENOMIC DNA]</scope>
    <source>
        <strain evidence="3">JC22</strain>
    </source>
</reference>
<evidence type="ECO:0000256" key="1">
    <source>
        <dbReference type="SAM" id="Phobius"/>
    </source>
</evidence>
<keyword evidence="1" id="KW-0812">Transmembrane</keyword>
<dbReference type="Pfam" id="PF15980">
    <property type="entry name" value="ComGF"/>
    <property type="match status" value="1"/>
</dbReference>
<proteinExistence type="predicted"/>
<dbReference type="OrthoDB" id="2361316at2"/>
<dbReference type="InterPro" id="IPR016977">
    <property type="entry name" value="ComGF"/>
</dbReference>
<evidence type="ECO:0000313" key="3">
    <source>
        <dbReference type="Proteomes" id="UP000219636"/>
    </source>
</evidence>
<keyword evidence="3" id="KW-1185">Reference proteome</keyword>
<dbReference type="EMBL" id="OBMQ01000022">
    <property type="protein sequence ID" value="SOC27379.1"/>
    <property type="molecule type" value="Genomic_DNA"/>
</dbReference>
<dbReference type="RefSeq" id="WP_097075352.1">
    <property type="nucleotide sequence ID" value="NZ_OBMQ01000022.1"/>
</dbReference>
<organism evidence="2 3">
    <name type="scientific">Ureibacillus xyleni</name>
    <dbReference type="NCBI Taxonomy" id="614648"/>
    <lineage>
        <taxon>Bacteria</taxon>
        <taxon>Bacillati</taxon>
        <taxon>Bacillota</taxon>
        <taxon>Bacilli</taxon>
        <taxon>Bacillales</taxon>
        <taxon>Caryophanaceae</taxon>
        <taxon>Ureibacillus</taxon>
    </lineage>
</organism>
<dbReference type="Proteomes" id="UP000219636">
    <property type="component" value="Unassembled WGS sequence"/>
</dbReference>
<dbReference type="NCBIfam" id="NF041002">
    <property type="entry name" value="pilin_ComGF"/>
    <property type="match status" value="1"/>
</dbReference>
<evidence type="ECO:0000313" key="2">
    <source>
        <dbReference type="EMBL" id="SOC27379.1"/>
    </source>
</evidence>
<keyword evidence="1" id="KW-1133">Transmembrane helix</keyword>
<protein>
    <submittedName>
        <fullName evidence="2">Competence protein ComGF</fullName>
    </submittedName>
</protein>
<accession>A0A285TTL0</accession>